<sequence length="331" mass="36771">MADRRWNRVSNQEPSGPNRSPRLHQSLERCSINDALLYGIRNLAKSRMDLQELLFDPDTKSFSCYAVSEALGETIVQTYTVAVVYPPSAPSISGYEEGKPIKAGDLQKFTCVSTGGNPPATLKWFKNDKELRGSEKSTTAGTTSDLVIRTEASDNGATYRCEAMNSALKKPLTATVTPSVFFPPSSVTIKMKPRKPKAGDTVTLTCETASSNPEATILWWKDGESIPGHHEGVADSTHGGKSTRNRVRFNVTSSDDMSTYTCQATNHVLRRTVHDTFVLRVLCIKFWHIVAYLTNFMSKPNLSSQYQNIKRHRSEEEKDIVSPNQRDDGTD</sequence>
<name>A0A4Y2EBY0_ARAVE</name>
<dbReference type="InterPro" id="IPR007110">
    <property type="entry name" value="Ig-like_dom"/>
</dbReference>
<organism evidence="8 9">
    <name type="scientific">Araneus ventricosus</name>
    <name type="common">Orbweaver spider</name>
    <name type="synonym">Epeira ventricosa</name>
    <dbReference type="NCBI Taxonomy" id="182803"/>
    <lineage>
        <taxon>Eukaryota</taxon>
        <taxon>Metazoa</taxon>
        <taxon>Ecdysozoa</taxon>
        <taxon>Arthropoda</taxon>
        <taxon>Chelicerata</taxon>
        <taxon>Arachnida</taxon>
        <taxon>Araneae</taxon>
        <taxon>Araneomorphae</taxon>
        <taxon>Entelegynae</taxon>
        <taxon>Araneoidea</taxon>
        <taxon>Araneidae</taxon>
        <taxon>Araneus</taxon>
    </lineage>
</organism>
<dbReference type="Pfam" id="PF13927">
    <property type="entry name" value="Ig_3"/>
    <property type="match status" value="2"/>
</dbReference>
<dbReference type="FunFam" id="2.60.40.10:FF:000405">
    <property type="entry name" value="nephrin isoform X1"/>
    <property type="match status" value="1"/>
</dbReference>
<dbReference type="AlphaFoldDB" id="A0A4Y2EBY0"/>
<dbReference type="InterPro" id="IPR051275">
    <property type="entry name" value="Cell_adhesion_signaling"/>
</dbReference>
<evidence type="ECO:0000313" key="9">
    <source>
        <dbReference type="Proteomes" id="UP000499080"/>
    </source>
</evidence>
<dbReference type="InterPro" id="IPR013783">
    <property type="entry name" value="Ig-like_fold"/>
</dbReference>
<dbReference type="SMART" id="SM00408">
    <property type="entry name" value="IGc2"/>
    <property type="match status" value="2"/>
</dbReference>
<dbReference type="OrthoDB" id="6428671at2759"/>
<evidence type="ECO:0000256" key="3">
    <source>
        <dbReference type="ARBA" id="ARBA00023157"/>
    </source>
</evidence>
<dbReference type="PANTHER" id="PTHR11640">
    <property type="entry name" value="NEPHRIN"/>
    <property type="match status" value="1"/>
</dbReference>
<dbReference type="Gene3D" id="2.60.40.10">
    <property type="entry name" value="Immunoglobulins"/>
    <property type="match status" value="2"/>
</dbReference>
<proteinExistence type="predicted"/>
<dbReference type="GO" id="GO:0005911">
    <property type="term" value="C:cell-cell junction"/>
    <property type="evidence" value="ECO:0007669"/>
    <property type="project" value="TreeGrafter"/>
</dbReference>
<dbReference type="SMART" id="SM00409">
    <property type="entry name" value="IG"/>
    <property type="match status" value="2"/>
</dbReference>
<comment type="subcellular location">
    <subcellularLocation>
        <location evidence="1">Membrane</location>
        <topology evidence="1">Single-pass type I membrane protein</topology>
    </subcellularLocation>
</comment>
<keyword evidence="2" id="KW-0472">Membrane</keyword>
<evidence type="ECO:0000256" key="2">
    <source>
        <dbReference type="ARBA" id="ARBA00023136"/>
    </source>
</evidence>
<keyword evidence="3" id="KW-1015">Disulfide bond</keyword>
<evidence type="ECO:0000256" key="4">
    <source>
        <dbReference type="ARBA" id="ARBA00023180"/>
    </source>
</evidence>
<dbReference type="GO" id="GO:0005886">
    <property type="term" value="C:plasma membrane"/>
    <property type="evidence" value="ECO:0007669"/>
    <property type="project" value="TreeGrafter"/>
</dbReference>
<feature type="compositionally biased region" description="Basic and acidic residues" evidence="6">
    <location>
        <begin position="313"/>
        <end position="331"/>
    </location>
</feature>
<keyword evidence="4" id="KW-0325">Glycoprotein</keyword>
<evidence type="ECO:0000256" key="6">
    <source>
        <dbReference type="SAM" id="MobiDB-lite"/>
    </source>
</evidence>
<dbReference type="InterPro" id="IPR036179">
    <property type="entry name" value="Ig-like_dom_sf"/>
</dbReference>
<evidence type="ECO:0000256" key="1">
    <source>
        <dbReference type="ARBA" id="ARBA00004479"/>
    </source>
</evidence>
<reference evidence="8 9" key="1">
    <citation type="journal article" date="2019" name="Sci. Rep.">
        <title>Orb-weaving spider Araneus ventricosus genome elucidates the spidroin gene catalogue.</title>
        <authorList>
            <person name="Kono N."/>
            <person name="Nakamura H."/>
            <person name="Ohtoshi R."/>
            <person name="Moran D.A.P."/>
            <person name="Shinohara A."/>
            <person name="Yoshida Y."/>
            <person name="Fujiwara M."/>
            <person name="Mori M."/>
            <person name="Tomita M."/>
            <person name="Arakawa K."/>
        </authorList>
    </citation>
    <scope>NUCLEOTIDE SEQUENCE [LARGE SCALE GENOMIC DNA]</scope>
</reference>
<feature type="region of interest" description="Disordered" evidence="6">
    <location>
        <begin position="308"/>
        <end position="331"/>
    </location>
</feature>
<dbReference type="SUPFAM" id="SSF48726">
    <property type="entry name" value="Immunoglobulin"/>
    <property type="match status" value="2"/>
</dbReference>
<accession>A0A4Y2EBY0</accession>
<dbReference type="EMBL" id="BGPR01000536">
    <property type="protein sequence ID" value="GBM25364.1"/>
    <property type="molecule type" value="Genomic_DNA"/>
</dbReference>
<comment type="caution">
    <text evidence="8">The sequence shown here is derived from an EMBL/GenBank/DDBJ whole genome shotgun (WGS) entry which is preliminary data.</text>
</comment>
<dbReference type="InterPro" id="IPR003598">
    <property type="entry name" value="Ig_sub2"/>
</dbReference>
<keyword evidence="9" id="KW-1185">Reference proteome</keyword>
<gene>
    <name evidence="8" type="primary">Nphs1_6</name>
    <name evidence="8" type="ORF">AVEN_12304_1</name>
</gene>
<feature type="domain" description="Ig-like" evidence="7">
    <location>
        <begin position="184"/>
        <end position="274"/>
    </location>
</feature>
<dbReference type="GO" id="GO:0098609">
    <property type="term" value="P:cell-cell adhesion"/>
    <property type="evidence" value="ECO:0007669"/>
    <property type="project" value="TreeGrafter"/>
</dbReference>
<feature type="region of interest" description="Disordered" evidence="6">
    <location>
        <begin position="1"/>
        <end position="24"/>
    </location>
</feature>
<protein>
    <submittedName>
        <fullName evidence="8">Nephrin</fullName>
    </submittedName>
</protein>
<dbReference type="PROSITE" id="PS50835">
    <property type="entry name" value="IG_LIKE"/>
    <property type="match status" value="2"/>
</dbReference>
<dbReference type="InterPro" id="IPR003599">
    <property type="entry name" value="Ig_sub"/>
</dbReference>
<evidence type="ECO:0000313" key="8">
    <source>
        <dbReference type="EMBL" id="GBM25364.1"/>
    </source>
</evidence>
<evidence type="ECO:0000256" key="5">
    <source>
        <dbReference type="ARBA" id="ARBA00023319"/>
    </source>
</evidence>
<keyword evidence="5" id="KW-0393">Immunoglobulin domain</keyword>
<dbReference type="PANTHER" id="PTHR11640:SF31">
    <property type="entry name" value="IRREGULAR CHIASM C-ROUGHEST PROTEIN-RELATED"/>
    <property type="match status" value="1"/>
</dbReference>
<dbReference type="GO" id="GO:0050839">
    <property type="term" value="F:cell adhesion molecule binding"/>
    <property type="evidence" value="ECO:0007669"/>
    <property type="project" value="TreeGrafter"/>
</dbReference>
<feature type="compositionally biased region" description="Polar residues" evidence="6">
    <location>
        <begin position="8"/>
        <end position="18"/>
    </location>
</feature>
<evidence type="ECO:0000259" key="7">
    <source>
        <dbReference type="PROSITE" id="PS50835"/>
    </source>
</evidence>
<feature type="domain" description="Ig-like" evidence="7">
    <location>
        <begin position="90"/>
        <end position="177"/>
    </location>
</feature>
<dbReference type="Proteomes" id="UP000499080">
    <property type="component" value="Unassembled WGS sequence"/>
</dbReference>